<dbReference type="GO" id="GO:0016787">
    <property type="term" value="F:hydrolase activity"/>
    <property type="evidence" value="ECO:0007669"/>
    <property type="project" value="UniProtKB-KW"/>
</dbReference>
<dbReference type="RefSeq" id="WP_187333549.1">
    <property type="nucleotide sequence ID" value="NZ_CP060490.1"/>
</dbReference>
<evidence type="ECO:0000256" key="1">
    <source>
        <dbReference type="SAM" id="SignalP"/>
    </source>
</evidence>
<organism evidence="4 5">
    <name type="scientific">Oscillibacter hominis</name>
    <dbReference type="NCBI Taxonomy" id="2763056"/>
    <lineage>
        <taxon>Bacteria</taxon>
        <taxon>Bacillati</taxon>
        <taxon>Bacillota</taxon>
        <taxon>Clostridia</taxon>
        <taxon>Eubacteriales</taxon>
        <taxon>Oscillospiraceae</taxon>
        <taxon>Oscillibacter</taxon>
    </lineage>
</organism>
<dbReference type="InterPro" id="IPR042047">
    <property type="entry name" value="SleB_dom1"/>
</dbReference>
<evidence type="ECO:0000259" key="3">
    <source>
        <dbReference type="Pfam" id="PF07833"/>
    </source>
</evidence>
<evidence type="ECO:0000313" key="5">
    <source>
        <dbReference type="Proteomes" id="UP000515960"/>
    </source>
</evidence>
<dbReference type="InterPro" id="IPR036582">
    <property type="entry name" value="Mao_N_sf"/>
</dbReference>
<name>A0A7G9B649_9FIRM</name>
<dbReference type="Proteomes" id="UP000515960">
    <property type="component" value="Chromosome"/>
</dbReference>
<evidence type="ECO:0000259" key="2">
    <source>
        <dbReference type="Pfam" id="PF07486"/>
    </source>
</evidence>
<feature type="chain" id="PRO_5028886953" evidence="1">
    <location>
        <begin position="22"/>
        <end position="259"/>
    </location>
</feature>
<dbReference type="EMBL" id="CP060490">
    <property type="protein sequence ID" value="QNL45030.1"/>
    <property type="molecule type" value="Genomic_DNA"/>
</dbReference>
<feature type="domain" description="Cell wall hydrolase SleB" evidence="2">
    <location>
        <begin position="156"/>
        <end position="258"/>
    </location>
</feature>
<dbReference type="InterPro" id="IPR011105">
    <property type="entry name" value="Cell_wall_hydrolase_SleB"/>
</dbReference>
<gene>
    <name evidence="4" type="ORF">H8790_03050</name>
</gene>
<feature type="domain" description="Copper amine oxidase-like N-terminal" evidence="3">
    <location>
        <begin position="29"/>
        <end position="126"/>
    </location>
</feature>
<evidence type="ECO:0000313" key="4">
    <source>
        <dbReference type="EMBL" id="QNL45030.1"/>
    </source>
</evidence>
<dbReference type="AlphaFoldDB" id="A0A7G9B649"/>
<dbReference type="Gene3D" id="6.20.240.60">
    <property type="match status" value="1"/>
</dbReference>
<dbReference type="Gene3D" id="3.30.457.10">
    <property type="entry name" value="Copper amine oxidase-like, N-terminal domain"/>
    <property type="match status" value="1"/>
</dbReference>
<dbReference type="SUPFAM" id="SSF55383">
    <property type="entry name" value="Copper amine oxidase, domain N"/>
    <property type="match status" value="1"/>
</dbReference>
<keyword evidence="4" id="KW-0378">Hydrolase</keyword>
<keyword evidence="5" id="KW-1185">Reference proteome</keyword>
<dbReference type="Pfam" id="PF07486">
    <property type="entry name" value="Hydrolase_2"/>
    <property type="match status" value="1"/>
</dbReference>
<accession>A0A7G9B649</accession>
<feature type="signal peptide" evidence="1">
    <location>
        <begin position="1"/>
        <end position="21"/>
    </location>
</feature>
<proteinExistence type="predicted"/>
<dbReference type="InterPro" id="IPR012854">
    <property type="entry name" value="Cu_amine_oxidase-like_N"/>
</dbReference>
<dbReference type="Pfam" id="PF07833">
    <property type="entry name" value="Cu_amine_oxidN1"/>
    <property type="match status" value="1"/>
</dbReference>
<sequence length="259" mass="27337">MMRTFLCGFAAAVLLTGTASAMERVDVQVDESSVSGYFSQGTTYVSLREALDALGGWEVSWDGASRSAVASSGGSRLSAPVGSGTVTLNGERYVSAAKTFLTQGRTYVPARLLAAACGTSAVWSGGGAVLKSQDFSEYTDEDLYWLSRIISAESQGEPLEGQIAVGNVVLNRVASDQFPNTIRAVVFDTNNGVQFEPLSNGTLYNAPTAQSVAAAKLVLSGSSTAGGSLYFFAPALSQGTWIRQNRTYLKTIGCHQFYL</sequence>
<reference evidence="4 5" key="1">
    <citation type="submission" date="2020-08" db="EMBL/GenBank/DDBJ databases">
        <authorList>
            <person name="Liu C."/>
            <person name="Sun Q."/>
        </authorList>
    </citation>
    <scope>NUCLEOTIDE SEQUENCE [LARGE SCALE GENOMIC DNA]</scope>
    <source>
        <strain evidence="4 5">NSJ-62</strain>
    </source>
</reference>
<dbReference type="KEGG" id="ohi:H8790_03050"/>
<protein>
    <submittedName>
        <fullName evidence="4">Cell wall hydrolase</fullName>
    </submittedName>
</protein>
<keyword evidence="1" id="KW-0732">Signal</keyword>
<dbReference type="Gene3D" id="1.10.10.2520">
    <property type="entry name" value="Cell wall hydrolase SleB, domain 1"/>
    <property type="match status" value="1"/>
</dbReference>